<dbReference type="InterPro" id="IPR026960">
    <property type="entry name" value="RVT-Znf"/>
</dbReference>
<dbReference type="InterPro" id="IPR052929">
    <property type="entry name" value="RNase_H-like_EbsB-rel"/>
</dbReference>
<dbReference type="CDD" id="cd06222">
    <property type="entry name" value="RNase_H_like"/>
    <property type="match status" value="1"/>
</dbReference>
<dbReference type="Proteomes" id="UP001472677">
    <property type="component" value="Unassembled WGS sequence"/>
</dbReference>
<dbReference type="PANTHER" id="PTHR47074">
    <property type="entry name" value="BNAC02G40300D PROTEIN"/>
    <property type="match status" value="1"/>
</dbReference>
<feature type="domain" description="RNase H type-1" evidence="1">
    <location>
        <begin position="204"/>
        <end position="324"/>
    </location>
</feature>
<dbReference type="PANTHER" id="PTHR47074:SF48">
    <property type="entry name" value="POLYNUCLEOTIDYL TRANSFERASE, RIBONUCLEASE H-LIKE SUPERFAMILY PROTEIN"/>
    <property type="match status" value="1"/>
</dbReference>
<feature type="domain" description="Reverse transcriptase zinc-binding" evidence="2">
    <location>
        <begin position="66"/>
        <end position="128"/>
    </location>
</feature>
<protein>
    <recommendedName>
        <fullName evidence="5">RNase H type-1 domain-containing protein</fullName>
    </recommendedName>
</protein>
<accession>A0ABR2B334</accession>
<dbReference type="Gene3D" id="3.30.420.10">
    <property type="entry name" value="Ribonuclease H-like superfamily/Ribonuclease H"/>
    <property type="match status" value="1"/>
</dbReference>
<evidence type="ECO:0000313" key="3">
    <source>
        <dbReference type="EMBL" id="KAK8501219.1"/>
    </source>
</evidence>
<keyword evidence="4" id="KW-1185">Reference proteome</keyword>
<dbReference type="InterPro" id="IPR036397">
    <property type="entry name" value="RNaseH_sf"/>
</dbReference>
<sequence length="324" mass="36503">MLKDKWGGDKAVTLRGTYLDSPAEPVQCQEFMVHGQNEWDASKVQHVFMEDDAREILRCPISGTNEDKLIWGHNSTGMIFGWRLEQNALPVGQRLRVAQVGSGECKMCGCETESVLHAIRECPKVQEVFKVSGLDELLPQGPFAAGLEWLEECRELLDGNRFTFLIVLLWNVWNRRNRWVHSNQMIPARSKNWKKPGEGQIKVNVDGAWLDAERWAAIGIVARDHNGLMLDGCSKLIVGSQSPETTEAQAFAEGIILVVEHRWDNVVIERDAVSVVNRLKNPGVDFSVATTYLEQAKSILKERPGFEIQHVTRDANRVAHVLAQ</sequence>
<dbReference type="Pfam" id="PF13966">
    <property type="entry name" value="zf-RVT"/>
    <property type="match status" value="1"/>
</dbReference>
<dbReference type="InterPro" id="IPR044730">
    <property type="entry name" value="RNase_H-like_dom_plant"/>
</dbReference>
<dbReference type="SUPFAM" id="SSF53098">
    <property type="entry name" value="Ribonuclease H-like"/>
    <property type="match status" value="1"/>
</dbReference>
<evidence type="ECO:0000313" key="4">
    <source>
        <dbReference type="Proteomes" id="UP001472677"/>
    </source>
</evidence>
<gene>
    <name evidence="3" type="ORF">V6N12_000338</name>
</gene>
<dbReference type="InterPro" id="IPR002156">
    <property type="entry name" value="RNaseH_domain"/>
</dbReference>
<dbReference type="Pfam" id="PF13456">
    <property type="entry name" value="RVT_3"/>
    <property type="match status" value="1"/>
</dbReference>
<evidence type="ECO:0000259" key="2">
    <source>
        <dbReference type="Pfam" id="PF13966"/>
    </source>
</evidence>
<organism evidence="3 4">
    <name type="scientific">Hibiscus sabdariffa</name>
    <name type="common">roselle</name>
    <dbReference type="NCBI Taxonomy" id="183260"/>
    <lineage>
        <taxon>Eukaryota</taxon>
        <taxon>Viridiplantae</taxon>
        <taxon>Streptophyta</taxon>
        <taxon>Embryophyta</taxon>
        <taxon>Tracheophyta</taxon>
        <taxon>Spermatophyta</taxon>
        <taxon>Magnoliopsida</taxon>
        <taxon>eudicotyledons</taxon>
        <taxon>Gunneridae</taxon>
        <taxon>Pentapetalae</taxon>
        <taxon>rosids</taxon>
        <taxon>malvids</taxon>
        <taxon>Malvales</taxon>
        <taxon>Malvaceae</taxon>
        <taxon>Malvoideae</taxon>
        <taxon>Hibiscus</taxon>
    </lineage>
</organism>
<dbReference type="InterPro" id="IPR012337">
    <property type="entry name" value="RNaseH-like_sf"/>
</dbReference>
<evidence type="ECO:0000259" key="1">
    <source>
        <dbReference type="Pfam" id="PF13456"/>
    </source>
</evidence>
<comment type="caution">
    <text evidence="3">The sequence shown here is derived from an EMBL/GenBank/DDBJ whole genome shotgun (WGS) entry which is preliminary data.</text>
</comment>
<dbReference type="EMBL" id="JBBPBM010000194">
    <property type="protein sequence ID" value="KAK8501219.1"/>
    <property type="molecule type" value="Genomic_DNA"/>
</dbReference>
<proteinExistence type="predicted"/>
<name>A0ABR2B334_9ROSI</name>
<evidence type="ECO:0008006" key="5">
    <source>
        <dbReference type="Google" id="ProtNLM"/>
    </source>
</evidence>
<reference evidence="3 4" key="1">
    <citation type="journal article" date="2024" name="G3 (Bethesda)">
        <title>Genome assembly of Hibiscus sabdariffa L. provides insights into metabolisms of medicinal natural products.</title>
        <authorList>
            <person name="Kim T."/>
        </authorList>
    </citation>
    <scope>NUCLEOTIDE SEQUENCE [LARGE SCALE GENOMIC DNA]</scope>
    <source>
        <strain evidence="3">TK-2024</strain>
        <tissue evidence="3">Old leaves</tissue>
    </source>
</reference>